<gene>
    <name evidence="2" type="ORF">MM415A01514_0007</name>
    <name evidence="1" type="ORF">MM415B01641_0003</name>
    <name evidence="3" type="ORF">TM448B03289_0004</name>
</gene>
<name>A0A6M3Y0D0_9ZZZZ</name>
<organism evidence="3">
    <name type="scientific">viral metagenome</name>
    <dbReference type="NCBI Taxonomy" id="1070528"/>
    <lineage>
        <taxon>unclassified sequences</taxon>
        <taxon>metagenomes</taxon>
        <taxon>organismal metagenomes</taxon>
    </lineage>
</organism>
<dbReference type="EMBL" id="MT145006">
    <property type="protein sequence ID" value="QJI02494.1"/>
    <property type="molecule type" value="Genomic_DNA"/>
</dbReference>
<accession>A0A6M3Y0D0</accession>
<dbReference type="EMBL" id="MT141273">
    <property type="protein sequence ID" value="QJA57423.1"/>
    <property type="molecule type" value="Genomic_DNA"/>
</dbReference>
<protein>
    <submittedName>
        <fullName evidence="3">Uncharacterized protein</fullName>
    </submittedName>
</protein>
<evidence type="ECO:0000313" key="2">
    <source>
        <dbReference type="EMBL" id="QJA76410.1"/>
    </source>
</evidence>
<dbReference type="EMBL" id="MT142223">
    <property type="protein sequence ID" value="QJA76410.1"/>
    <property type="molecule type" value="Genomic_DNA"/>
</dbReference>
<reference evidence="3" key="1">
    <citation type="submission" date="2020-03" db="EMBL/GenBank/DDBJ databases">
        <title>The deep terrestrial virosphere.</title>
        <authorList>
            <person name="Holmfeldt K."/>
            <person name="Nilsson E."/>
            <person name="Simone D."/>
            <person name="Lopez-Fernandez M."/>
            <person name="Wu X."/>
            <person name="de Brujin I."/>
            <person name="Lundin D."/>
            <person name="Andersson A."/>
            <person name="Bertilsson S."/>
            <person name="Dopson M."/>
        </authorList>
    </citation>
    <scope>NUCLEOTIDE SEQUENCE</scope>
    <source>
        <strain evidence="2">MM415A01514</strain>
        <strain evidence="1">MM415B01641</strain>
        <strain evidence="3">TM448B03289</strain>
    </source>
</reference>
<evidence type="ECO:0000313" key="1">
    <source>
        <dbReference type="EMBL" id="QJA57423.1"/>
    </source>
</evidence>
<evidence type="ECO:0000313" key="3">
    <source>
        <dbReference type="EMBL" id="QJI02494.1"/>
    </source>
</evidence>
<sequence>MRGKELAKNGDEIDVVTGWKRVLCVFHNCTGLAKAAKRRMNRRQRHRVRQQLRCEMEIEE</sequence>
<dbReference type="AlphaFoldDB" id="A0A6M3Y0D0"/>
<proteinExistence type="predicted"/>